<keyword evidence="7" id="KW-1185">Reference proteome</keyword>
<dbReference type="SUPFAM" id="SSF48726">
    <property type="entry name" value="Immunoglobulin"/>
    <property type="match status" value="1"/>
</dbReference>
<evidence type="ECO:0000313" key="7">
    <source>
        <dbReference type="Proteomes" id="UP000007879"/>
    </source>
</evidence>
<dbReference type="Gene3D" id="2.60.40.10">
    <property type="entry name" value="Immunoglobulins"/>
    <property type="match status" value="1"/>
</dbReference>
<evidence type="ECO:0000256" key="1">
    <source>
        <dbReference type="SAM" id="MobiDB-lite"/>
    </source>
</evidence>
<dbReference type="InterPro" id="IPR013783">
    <property type="entry name" value="Ig-like_fold"/>
</dbReference>
<evidence type="ECO:0008006" key="8">
    <source>
        <dbReference type="Google" id="ProtNLM"/>
    </source>
</evidence>
<dbReference type="PROSITE" id="PS50853">
    <property type="entry name" value="FN3"/>
    <property type="match status" value="1"/>
</dbReference>
<feature type="region of interest" description="Disordered" evidence="1">
    <location>
        <begin position="521"/>
        <end position="657"/>
    </location>
</feature>
<sequence>MQFTMFLLLLALLSLGVEAAVPEVVMGPSLLNAFLNSTVNFTCSGRGPNSSSFITTIQWRVNSAIPPSDEFQVVQANTSEIGYAFSTLTFTAKQELNNSLILCTVFAVNKLTYHIERIDSPLAYLRIQGLLAPVTNLTLNYGPNVSLLSWVPSFSLDGLDIGYNVTLSNSSHAHSFSPSNVNGFNISTREFLSPCSTYTFTVQPWNGVGVSPPSSLTKFFSGVPKAPMLNSVLVYDIAEQSEGDIEALIHFPVTSSCFTNQNITAISSSLSSHYQTILTIPDNSSQVVLSIQGLPPDRLISLELTLSNRFGGDSVGGIVLSTYDIQNVTIINSTSDEGRICFQCLLSTNSSALGCHLVLTPDQTITGQCSLVQSANLSIIPSTDDPQSFISCIAGLYSGTYRVSAYDIESDGSPSDKKSLTLTDVAIKGLSCPSPTVVVSTSTTTEYSVTNSPETGSVSVTVLVPSNTGVNDSATVIRTAGILVGTFGLVILIAVSVLVAVFIYNRCHSKGGVLTITSDRSQSVPMDHSSNRRATETARSSTVDTDSPELMTVHPSYTSEVRSKYSPQLVATEPVTIAMTPPKDNEGDDDTISKPPLNKRQILVLQQDSKASNSRSSSTSSGSAESFPPLRYTRYGSGEYDHLTGQENQEATTVPGQAAAQLDSIVIDSKPYYKESDIL</sequence>
<dbReference type="KEGG" id="aqu:109580254"/>
<gene>
    <name evidence="6" type="primary">109580254</name>
</gene>
<evidence type="ECO:0000256" key="2">
    <source>
        <dbReference type="SAM" id="Phobius"/>
    </source>
</evidence>
<keyword evidence="2" id="KW-1133">Transmembrane helix</keyword>
<dbReference type="InterPro" id="IPR007110">
    <property type="entry name" value="Ig-like_dom"/>
</dbReference>
<dbReference type="PROSITE" id="PS50835">
    <property type="entry name" value="IG_LIKE"/>
    <property type="match status" value="1"/>
</dbReference>
<dbReference type="AlphaFoldDB" id="A0AAN0IW76"/>
<dbReference type="InterPro" id="IPR036116">
    <property type="entry name" value="FN3_sf"/>
</dbReference>
<evidence type="ECO:0000259" key="4">
    <source>
        <dbReference type="PROSITE" id="PS50835"/>
    </source>
</evidence>
<feature type="chain" id="PRO_5042917598" description="Fibronectin type-III domain-containing protein" evidence="3">
    <location>
        <begin position="20"/>
        <end position="679"/>
    </location>
</feature>
<dbReference type="InterPro" id="IPR036179">
    <property type="entry name" value="Ig-like_dom_sf"/>
</dbReference>
<keyword evidence="3" id="KW-0732">Signal</keyword>
<evidence type="ECO:0000313" key="6">
    <source>
        <dbReference type="EnsemblMetazoa" id="XP_019848802.1"/>
    </source>
</evidence>
<dbReference type="SUPFAM" id="SSF49265">
    <property type="entry name" value="Fibronectin type III"/>
    <property type="match status" value="1"/>
</dbReference>
<feature type="domain" description="Ig-like" evidence="4">
    <location>
        <begin position="22"/>
        <end position="105"/>
    </location>
</feature>
<dbReference type="InterPro" id="IPR003961">
    <property type="entry name" value="FN3_dom"/>
</dbReference>
<proteinExistence type="predicted"/>
<reference evidence="7" key="1">
    <citation type="journal article" date="2010" name="Nature">
        <title>The Amphimedon queenslandica genome and the evolution of animal complexity.</title>
        <authorList>
            <person name="Srivastava M."/>
            <person name="Simakov O."/>
            <person name="Chapman J."/>
            <person name="Fahey B."/>
            <person name="Gauthier M.E."/>
            <person name="Mitros T."/>
            <person name="Richards G.S."/>
            <person name="Conaco C."/>
            <person name="Dacre M."/>
            <person name="Hellsten U."/>
            <person name="Larroux C."/>
            <person name="Putnam N.H."/>
            <person name="Stanke M."/>
            <person name="Adamska M."/>
            <person name="Darling A."/>
            <person name="Degnan S.M."/>
            <person name="Oakley T.H."/>
            <person name="Plachetzki D.C."/>
            <person name="Zhai Y."/>
            <person name="Adamski M."/>
            <person name="Calcino A."/>
            <person name="Cummins S.F."/>
            <person name="Goodstein D.M."/>
            <person name="Harris C."/>
            <person name="Jackson D.J."/>
            <person name="Leys S.P."/>
            <person name="Shu S."/>
            <person name="Woodcroft B.J."/>
            <person name="Vervoort M."/>
            <person name="Kosik K.S."/>
            <person name="Manning G."/>
            <person name="Degnan B.M."/>
            <person name="Rokhsar D.S."/>
        </authorList>
    </citation>
    <scope>NUCLEOTIDE SEQUENCE [LARGE SCALE GENOMIC DNA]</scope>
</reference>
<dbReference type="EnsemblMetazoa" id="XM_019993243.1">
    <property type="protein sequence ID" value="XP_019848802.1"/>
    <property type="gene ID" value="LOC109580254"/>
</dbReference>
<protein>
    <recommendedName>
        <fullName evidence="8">Fibronectin type-III domain-containing protein</fullName>
    </recommendedName>
</protein>
<organism evidence="6 7">
    <name type="scientific">Amphimedon queenslandica</name>
    <name type="common">Sponge</name>
    <dbReference type="NCBI Taxonomy" id="400682"/>
    <lineage>
        <taxon>Eukaryota</taxon>
        <taxon>Metazoa</taxon>
        <taxon>Porifera</taxon>
        <taxon>Demospongiae</taxon>
        <taxon>Heteroscleromorpha</taxon>
        <taxon>Haplosclerida</taxon>
        <taxon>Niphatidae</taxon>
        <taxon>Amphimedon</taxon>
    </lineage>
</organism>
<feature type="compositionally biased region" description="Low complexity" evidence="1">
    <location>
        <begin position="609"/>
        <end position="626"/>
    </location>
</feature>
<name>A0AAN0IW76_AMPQE</name>
<accession>A0AAN0IW76</accession>
<keyword evidence="2" id="KW-0812">Transmembrane</keyword>
<evidence type="ECO:0000256" key="3">
    <source>
        <dbReference type="SAM" id="SignalP"/>
    </source>
</evidence>
<dbReference type="Proteomes" id="UP000007879">
    <property type="component" value="Unassembled WGS sequence"/>
</dbReference>
<evidence type="ECO:0000259" key="5">
    <source>
        <dbReference type="PROSITE" id="PS50853"/>
    </source>
</evidence>
<feature type="compositionally biased region" description="Polar residues" evidence="1">
    <location>
        <begin position="645"/>
        <end position="655"/>
    </location>
</feature>
<feature type="transmembrane region" description="Helical" evidence="2">
    <location>
        <begin position="480"/>
        <end position="504"/>
    </location>
</feature>
<feature type="domain" description="Fibronectin type-III" evidence="5">
    <location>
        <begin position="132"/>
        <end position="226"/>
    </location>
</feature>
<keyword evidence="2" id="KW-0472">Membrane</keyword>
<dbReference type="CDD" id="cd00063">
    <property type="entry name" value="FN3"/>
    <property type="match status" value="1"/>
</dbReference>
<reference evidence="6" key="2">
    <citation type="submission" date="2024-06" db="UniProtKB">
        <authorList>
            <consortium name="EnsemblMetazoa"/>
        </authorList>
    </citation>
    <scope>IDENTIFICATION</scope>
</reference>
<feature type="signal peptide" evidence="3">
    <location>
        <begin position="1"/>
        <end position="19"/>
    </location>
</feature>